<comment type="subcellular location">
    <subcellularLocation>
        <location evidence="1 8">Cell membrane</location>
        <topology evidence="1 8">Multi-pass membrane protein</topology>
    </subcellularLocation>
</comment>
<evidence type="ECO:0000256" key="4">
    <source>
        <dbReference type="ARBA" id="ARBA00022989"/>
    </source>
</evidence>
<evidence type="ECO:0000256" key="9">
    <source>
        <dbReference type="SAM" id="MobiDB-lite"/>
    </source>
</evidence>
<feature type="transmembrane region" description="Helical" evidence="8">
    <location>
        <begin position="204"/>
        <end position="231"/>
    </location>
</feature>
<feature type="transmembrane region" description="Helical" evidence="8">
    <location>
        <begin position="55"/>
        <end position="74"/>
    </location>
</feature>
<feature type="transmembrane region" description="Helical" evidence="8">
    <location>
        <begin position="316"/>
        <end position="338"/>
    </location>
</feature>
<dbReference type="GO" id="GO:0030425">
    <property type="term" value="C:dendrite"/>
    <property type="evidence" value="ECO:0007669"/>
    <property type="project" value="TreeGrafter"/>
</dbReference>
<dbReference type="GO" id="GO:0030424">
    <property type="term" value="C:axon"/>
    <property type="evidence" value="ECO:0007669"/>
    <property type="project" value="TreeGrafter"/>
</dbReference>
<keyword evidence="5 8" id="KW-0472">Membrane</keyword>
<keyword evidence="2 8" id="KW-1003">Cell membrane</keyword>
<dbReference type="GO" id="GO:0008049">
    <property type="term" value="P:male courtship behavior"/>
    <property type="evidence" value="ECO:0007669"/>
    <property type="project" value="TreeGrafter"/>
</dbReference>
<dbReference type="PANTHER" id="PTHR21143:SF104">
    <property type="entry name" value="GUSTATORY RECEPTOR 8A-RELATED"/>
    <property type="match status" value="1"/>
</dbReference>
<keyword evidence="11" id="KW-1185">Reference proteome</keyword>
<dbReference type="InterPro" id="IPR013604">
    <property type="entry name" value="7TM_chemorcpt"/>
</dbReference>
<evidence type="ECO:0000256" key="2">
    <source>
        <dbReference type="ARBA" id="ARBA00022475"/>
    </source>
</evidence>
<dbReference type="PANTHER" id="PTHR21143">
    <property type="entry name" value="INVERTEBRATE GUSTATORY RECEPTOR"/>
    <property type="match status" value="1"/>
</dbReference>
<dbReference type="GO" id="GO:0043025">
    <property type="term" value="C:neuronal cell body"/>
    <property type="evidence" value="ECO:0007669"/>
    <property type="project" value="TreeGrafter"/>
</dbReference>
<evidence type="ECO:0000256" key="1">
    <source>
        <dbReference type="ARBA" id="ARBA00004651"/>
    </source>
</evidence>
<sequence>MTSFLLHSINPRKRPSEDVDRFPTSMEPRPFDVETVFANVKRKSTRKLRGPDSPLYASIWPMVYVVRIFGFAPYNFSQDRLVPSNIYLIFSAIAAILYSYILYEVFQRMMGVKRQAAVLGGTEYAKVIINYSVVICELTLTMFTRHSFVKIWNALQDYDESVRQLGHPRKEMQTAVVAWILTIITAIIWIGVNQSGMYAFSEMWIYNVGYMLSYIGTLMALYKFVAMAFFLGQRFHHLNTIAIKSFPSTSTGKNTAKINRKVTILNLHNDLMVAAENLESLYSWSLLFWLGNLSLHIVSNLYFIIMWIFLESKVGLPIHCLSIWLLAFLFELLLLHIACNFASSQASRIGPILIEWQAKLMRKNHECCELSLQFLNRKLNFSAGGFFYVKLPLLRSIAAFLTTYLVILLQIPK</sequence>
<evidence type="ECO:0000313" key="11">
    <source>
        <dbReference type="Proteomes" id="UP000053097"/>
    </source>
</evidence>
<keyword evidence="3 8" id="KW-0812">Transmembrane</keyword>
<evidence type="ECO:0000256" key="8">
    <source>
        <dbReference type="RuleBase" id="RU363108"/>
    </source>
</evidence>
<feature type="transmembrane region" description="Helical" evidence="8">
    <location>
        <begin position="387"/>
        <end position="411"/>
    </location>
</feature>
<comment type="function">
    <text evidence="8">Gustatory receptor which mediates acceptance or avoidance behavior, depending on its substrates.</text>
</comment>
<dbReference type="GO" id="GO:0050909">
    <property type="term" value="P:sensory perception of taste"/>
    <property type="evidence" value="ECO:0007669"/>
    <property type="project" value="InterPro"/>
</dbReference>
<feature type="transmembrane region" description="Helical" evidence="8">
    <location>
        <begin position="174"/>
        <end position="192"/>
    </location>
</feature>
<protein>
    <recommendedName>
        <fullName evidence="8">Gustatory receptor</fullName>
    </recommendedName>
</protein>
<gene>
    <name evidence="10" type="ORF">X777_12935</name>
</gene>
<organism evidence="10 11">
    <name type="scientific">Ooceraea biroi</name>
    <name type="common">Clonal raider ant</name>
    <name type="synonym">Cerapachys biroi</name>
    <dbReference type="NCBI Taxonomy" id="2015173"/>
    <lineage>
        <taxon>Eukaryota</taxon>
        <taxon>Metazoa</taxon>
        <taxon>Ecdysozoa</taxon>
        <taxon>Arthropoda</taxon>
        <taxon>Hexapoda</taxon>
        <taxon>Insecta</taxon>
        <taxon>Pterygota</taxon>
        <taxon>Neoptera</taxon>
        <taxon>Endopterygota</taxon>
        <taxon>Hymenoptera</taxon>
        <taxon>Apocrita</taxon>
        <taxon>Aculeata</taxon>
        <taxon>Formicoidea</taxon>
        <taxon>Formicidae</taxon>
        <taxon>Dorylinae</taxon>
        <taxon>Ooceraea</taxon>
    </lineage>
</organism>
<keyword evidence="7 8" id="KW-0807">Transducer</keyword>
<proteinExistence type="inferred from homology"/>
<feature type="region of interest" description="Disordered" evidence="9">
    <location>
        <begin position="1"/>
        <end position="21"/>
    </location>
</feature>
<dbReference type="GO" id="GO:0007635">
    <property type="term" value="P:chemosensory behavior"/>
    <property type="evidence" value="ECO:0007669"/>
    <property type="project" value="TreeGrafter"/>
</dbReference>
<evidence type="ECO:0000256" key="6">
    <source>
        <dbReference type="ARBA" id="ARBA00023170"/>
    </source>
</evidence>
<dbReference type="OMA" id="GPILIEW"/>
<dbReference type="AlphaFoldDB" id="A0A026VYL2"/>
<evidence type="ECO:0000313" key="10">
    <source>
        <dbReference type="EMBL" id="EZA48893.1"/>
    </source>
</evidence>
<feature type="transmembrane region" description="Helical" evidence="8">
    <location>
        <begin position="286"/>
        <end position="310"/>
    </location>
</feature>
<dbReference type="OrthoDB" id="6366728at2759"/>
<evidence type="ECO:0000256" key="5">
    <source>
        <dbReference type="ARBA" id="ARBA00023136"/>
    </source>
</evidence>
<evidence type="ECO:0000256" key="3">
    <source>
        <dbReference type="ARBA" id="ARBA00022692"/>
    </source>
</evidence>
<comment type="similarity">
    <text evidence="8">Belongs to the insect chemoreceptor superfamily. Gustatory receptor (GR) family.</text>
</comment>
<keyword evidence="4 8" id="KW-1133">Transmembrane helix</keyword>
<name>A0A026VYL2_OOCBI</name>
<feature type="transmembrane region" description="Helical" evidence="8">
    <location>
        <begin position="86"/>
        <end position="106"/>
    </location>
</feature>
<reference evidence="10 11" key="1">
    <citation type="journal article" date="2014" name="Curr. Biol.">
        <title>The genome of the clonal raider ant Cerapachys biroi.</title>
        <authorList>
            <person name="Oxley P.R."/>
            <person name="Ji L."/>
            <person name="Fetter-Pruneda I."/>
            <person name="McKenzie S.K."/>
            <person name="Li C."/>
            <person name="Hu H."/>
            <person name="Zhang G."/>
            <person name="Kronauer D.J."/>
        </authorList>
    </citation>
    <scope>NUCLEOTIDE SEQUENCE [LARGE SCALE GENOMIC DNA]</scope>
</reference>
<dbReference type="EMBL" id="KK107566">
    <property type="protein sequence ID" value="EZA48893.1"/>
    <property type="molecule type" value="Genomic_DNA"/>
</dbReference>
<accession>A0A026VYL2</accession>
<evidence type="ECO:0000256" key="7">
    <source>
        <dbReference type="ARBA" id="ARBA00023224"/>
    </source>
</evidence>
<dbReference type="GO" id="GO:0005886">
    <property type="term" value="C:plasma membrane"/>
    <property type="evidence" value="ECO:0007669"/>
    <property type="project" value="UniProtKB-SubCell"/>
</dbReference>
<dbReference type="Pfam" id="PF08395">
    <property type="entry name" value="7tm_7"/>
    <property type="match status" value="1"/>
</dbReference>
<dbReference type="Proteomes" id="UP000053097">
    <property type="component" value="Unassembled WGS sequence"/>
</dbReference>
<keyword evidence="6 8" id="KW-0675">Receptor</keyword>
<dbReference type="GO" id="GO:0007165">
    <property type="term" value="P:signal transduction"/>
    <property type="evidence" value="ECO:0007669"/>
    <property type="project" value="UniProtKB-KW"/>
</dbReference>